<feature type="compositionally biased region" description="Low complexity" evidence="1">
    <location>
        <begin position="157"/>
        <end position="169"/>
    </location>
</feature>
<accession>A0A086SWE3</accession>
<feature type="transmembrane region" description="Helical" evidence="2">
    <location>
        <begin position="201"/>
        <end position="226"/>
    </location>
</feature>
<keyword evidence="2" id="KW-0812">Transmembrane</keyword>
<evidence type="ECO:0000256" key="3">
    <source>
        <dbReference type="SAM" id="SignalP"/>
    </source>
</evidence>
<organism evidence="4 5">
    <name type="scientific">Hapsidospora chrysogenum (strain ATCC 11550 / CBS 779.69 / DSM 880 / IAM 14645 / JCM 23072 / IMI 49137)</name>
    <name type="common">Acremonium chrysogenum</name>
    <dbReference type="NCBI Taxonomy" id="857340"/>
    <lineage>
        <taxon>Eukaryota</taxon>
        <taxon>Fungi</taxon>
        <taxon>Dikarya</taxon>
        <taxon>Ascomycota</taxon>
        <taxon>Pezizomycotina</taxon>
        <taxon>Sordariomycetes</taxon>
        <taxon>Hypocreomycetidae</taxon>
        <taxon>Hypocreales</taxon>
        <taxon>Bionectriaceae</taxon>
        <taxon>Hapsidospora</taxon>
    </lineage>
</organism>
<feature type="chain" id="PRO_5001815147" evidence="3">
    <location>
        <begin position="37"/>
        <end position="309"/>
    </location>
</feature>
<proteinExistence type="predicted"/>
<dbReference type="EMBL" id="JPKY01000129">
    <property type="protein sequence ID" value="KFH41425.1"/>
    <property type="molecule type" value="Genomic_DNA"/>
</dbReference>
<keyword evidence="3" id="KW-0732">Signal</keyword>
<feature type="compositionally biased region" description="Low complexity" evidence="1">
    <location>
        <begin position="269"/>
        <end position="291"/>
    </location>
</feature>
<comment type="caution">
    <text evidence="4">The sequence shown here is derived from an EMBL/GenBank/DDBJ whole genome shotgun (WGS) entry which is preliminary data.</text>
</comment>
<name>A0A086SWE3_HAPC1</name>
<protein>
    <submittedName>
        <fullName evidence="4">Uncharacterized protein</fullName>
    </submittedName>
</protein>
<sequence>MKTTTAKGPMHLVLLAIPIRLLLLFLLLGICPPATATSAPPRITEPPISSDDDLWRRQAAGSDTCGYADGETLSCASGTCGILVVFGRQTAHLGCCGLDGCAMRTRCIETGSADDAMVLACQFSACATHTWPSYSAQAYFCTDSRTVVVVRETEDTGTFTTVQPTTIPTSGGGDDSGNAGGPDTDDPGLGTESGLTRRQQIGAGVGTGVFGLFLLAFFGIFGCLMVPRRPSSGHGAPQTAADNTNTPVKNPEFEETQFLQTPQSDYPRQSSYVSQQGEQQQQYVPEQQGYQAQHYPPQPQYVLAILMSH</sequence>
<evidence type="ECO:0000313" key="5">
    <source>
        <dbReference type="Proteomes" id="UP000029964"/>
    </source>
</evidence>
<keyword evidence="2" id="KW-1133">Transmembrane helix</keyword>
<evidence type="ECO:0000256" key="2">
    <source>
        <dbReference type="SAM" id="Phobius"/>
    </source>
</evidence>
<feature type="region of interest" description="Disordered" evidence="1">
    <location>
        <begin position="230"/>
        <end position="249"/>
    </location>
</feature>
<dbReference type="AlphaFoldDB" id="A0A086SWE3"/>
<feature type="region of interest" description="Disordered" evidence="1">
    <location>
        <begin position="261"/>
        <end position="291"/>
    </location>
</feature>
<dbReference type="OrthoDB" id="5079492at2759"/>
<keyword evidence="2" id="KW-0472">Membrane</keyword>
<evidence type="ECO:0000313" key="4">
    <source>
        <dbReference type="EMBL" id="KFH41425.1"/>
    </source>
</evidence>
<feature type="region of interest" description="Disordered" evidence="1">
    <location>
        <begin position="157"/>
        <end position="194"/>
    </location>
</feature>
<dbReference type="HOGENOM" id="CLU_900051_0_0_1"/>
<feature type="signal peptide" evidence="3">
    <location>
        <begin position="1"/>
        <end position="36"/>
    </location>
</feature>
<evidence type="ECO:0000256" key="1">
    <source>
        <dbReference type="SAM" id="MobiDB-lite"/>
    </source>
</evidence>
<keyword evidence="5" id="KW-1185">Reference proteome</keyword>
<gene>
    <name evidence="4" type="ORF">ACRE_078630</name>
</gene>
<reference evidence="5" key="1">
    <citation type="journal article" date="2014" name="Genome Announc.">
        <title>Genome sequence and annotation of Acremonium chrysogenum, producer of the beta-lactam antibiotic cephalosporin C.</title>
        <authorList>
            <person name="Terfehr D."/>
            <person name="Dahlmann T.A."/>
            <person name="Specht T."/>
            <person name="Zadra I."/>
            <person name="Kuernsteiner H."/>
            <person name="Kueck U."/>
        </authorList>
    </citation>
    <scope>NUCLEOTIDE SEQUENCE [LARGE SCALE GENOMIC DNA]</scope>
    <source>
        <strain evidence="5">ATCC 11550 / CBS 779.69 / DSM 880 / IAM 14645 / JCM 23072 / IMI 49137</strain>
    </source>
</reference>
<dbReference type="Proteomes" id="UP000029964">
    <property type="component" value="Unassembled WGS sequence"/>
</dbReference>
<feature type="compositionally biased region" description="Gly residues" evidence="1">
    <location>
        <begin position="170"/>
        <end position="180"/>
    </location>
</feature>